<evidence type="ECO:0000313" key="1">
    <source>
        <dbReference type="EMBL" id="QDF76757.1"/>
    </source>
</evidence>
<keyword evidence="2" id="KW-1185">Reference proteome</keyword>
<proteinExistence type="predicted"/>
<dbReference type="Proteomes" id="UP000318758">
    <property type="component" value="Chromosome"/>
</dbReference>
<organism evidence="1 2">
    <name type="scientific">Shewanella marisflavi</name>
    <dbReference type="NCBI Taxonomy" id="260364"/>
    <lineage>
        <taxon>Bacteria</taxon>
        <taxon>Pseudomonadati</taxon>
        <taxon>Pseudomonadota</taxon>
        <taxon>Gammaproteobacteria</taxon>
        <taxon>Alteromonadales</taxon>
        <taxon>Shewanellaceae</taxon>
        <taxon>Shewanella</taxon>
    </lineage>
</organism>
<dbReference type="RefSeq" id="WP_033539346.1">
    <property type="nucleotide sequence ID" value="NZ_CP041153.1"/>
</dbReference>
<dbReference type="EMBL" id="CP041153">
    <property type="protein sequence ID" value="QDF76757.1"/>
    <property type="molecule type" value="Genomic_DNA"/>
</dbReference>
<evidence type="ECO:0000313" key="2">
    <source>
        <dbReference type="Proteomes" id="UP000318758"/>
    </source>
</evidence>
<name>A0ABX5WQG6_9GAMM</name>
<sequence>MKFNFAHLGGIDNGTVELGDLTVICGPNNMGKTYISYAIYGLLRHFKQWIDLSVSRERLTKWVIGAANG</sequence>
<accession>A0ABX5WQG6</accession>
<reference evidence="1 2" key="1">
    <citation type="submission" date="2019-06" db="EMBL/GenBank/DDBJ databases">
        <title>Complete genome of Shewanella marisflavi ECSMB14101, a mussel settlement-inducing bacterium isolated from East China Sea.</title>
        <authorList>
            <person name="Yang J."/>
            <person name="Liang X."/>
            <person name="Chang R."/>
            <person name="Peng L."/>
        </authorList>
    </citation>
    <scope>NUCLEOTIDE SEQUENCE [LARGE SCALE GENOMIC DNA]</scope>
    <source>
        <strain evidence="1 2">ECSMB14101</strain>
    </source>
</reference>
<protein>
    <recommendedName>
        <fullName evidence="3">AAA domain-containing protein</fullName>
    </recommendedName>
</protein>
<dbReference type="InterPro" id="IPR027417">
    <property type="entry name" value="P-loop_NTPase"/>
</dbReference>
<gene>
    <name evidence="1" type="ORF">FGA12_17220</name>
</gene>
<dbReference type="SUPFAM" id="SSF52540">
    <property type="entry name" value="P-loop containing nucleoside triphosphate hydrolases"/>
    <property type="match status" value="1"/>
</dbReference>
<evidence type="ECO:0008006" key="3">
    <source>
        <dbReference type="Google" id="ProtNLM"/>
    </source>
</evidence>